<name>A0A6A6VC75_9PLEO</name>
<proteinExistence type="predicted"/>
<accession>A0A6A6VC75</accession>
<dbReference type="AlphaFoldDB" id="A0A6A6VC75"/>
<reference evidence="1" key="1">
    <citation type="journal article" date="2020" name="Stud. Mycol.">
        <title>101 Dothideomycetes genomes: a test case for predicting lifestyles and emergence of pathogens.</title>
        <authorList>
            <person name="Haridas S."/>
            <person name="Albert R."/>
            <person name="Binder M."/>
            <person name="Bloem J."/>
            <person name="Labutti K."/>
            <person name="Salamov A."/>
            <person name="Andreopoulos B."/>
            <person name="Baker S."/>
            <person name="Barry K."/>
            <person name="Bills G."/>
            <person name="Bluhm B."/>
            <person name="Cannon C."/>
            <person name="Castanera R."/>
            <person name="Culley D."/>
            <person name="Daum C."/>
            <person name="Ezra D."/>
            <person name="Gonzalez J."/>
            <person name="Henrissat B."/>
            <person name="Kuo A."/>
            <person name="Liang C."/>
            <person name="Lipzen A."/>
            <person name="Lutzoni F."/>
            <person name="Magnuson J."/>
            <person name="Mondo S."/>
            <person name="Nolan M."/>
            <person name="Ohm R."/>
            <person name="Pangilinan J."/>
            <person name="Park H.-J."/>
            <person name="Ramirez L."/>
            <person name="Alfaro M."/>
            <person name="Sun H."/>
            <person name="Tritt A."/>
            <person name="Yoshinaga Y."/>
            <person name="Zwiers L.-H."/>
            <person name="Turgeon B."/>
            <person name="Goodwin S."/>
            <person name="Spatafora J."/>
            <person name="Crous P."/>
            <person name="Grigoriev I."/>
        </authorList>
    </citation>
    <scope>NUCLEOTIDE SEQUENCE</scope>
    <source>
        <strain evidence="1">CBS 119925</strain>
    </source>
</reference>
<sequence length="85" mass="9633">MTLFPALSTLIPVSLSRTKRSFVTITPLPHASLDTHRTCIYPRSRPTRQASSQFGKTRVCEHERGIAVKPSASFSSYYSLLHMYF</sequence>
<dbReference type="EMBL" id="MU006570">
    <property type="protein sequence ID" value="KAF2748155.1"/>
    <property type="molecule type" value="Genomic_DNA"/>
</dbReference>
<gene>
    <name evidence="1" type="ORF">M011DRAFT_467205</name>
</gene>
<evidence type="ECO:0000313" key="1">
    <source>
        <dbReference type="EMBL" id="KAF2748155.1"/>
    </source>
</evidence>
<protein>
    <submittedName>
        <fullName evidence="1">Uncharacterized protein</fullName>
    </submittedName>
</protein>
<keyword evidence="2" id="KW-1185">Reference proteome</keyword>
<dbReference type="Proteomes" id="UP000799440">
    <property type="component" value="Unassembled WGS sequence"/>
</dbReference>
<organism evidence="1 2">
    <name type="scientific">Sporormia fimetaria CBS 119925</name>
    <dbReference type="NCBI Taxonomy" id="1340428"/>
    <lineage>
        <taxon>Eukaryota</taxon>
        <taxon>Fungi</taxon>
        <taxon>Dikarya</taxon>
        <taxon>Ascomycota</taxon>
        <taxon>Pezizomycotina</taxon>
        <taxon>Dothideomycetes</taxon>
        <taxon>Pleosporomycetidae</taxon>
        <taxon>Pleosporales</taxon>
        <taxon>Sporormiaceae</taxon>
        <taxon>Sporormia</taxon>
    </lineage>
</organism>
<evidence type="ECO:0000313" key="2">
    <source>
        <dbReference type="Proteomes" id="UP000799440"/>
    </source>
</evidence>